<dbReference type="SMART" id="SM00421">
    <property type="entry name" value="HTH_LUXR"/>
    <property type="match status" value="1"/>
</dbReference>
<protein>
    <submittedName>
        <fullName evidence="6">LuxR family two component transcriptional regulator</fullName>
    </submittedName>
</protein>
<dbReference type="InterPro" id="IPR039420">
    <property type="entry name" value="WalR-like"/>
</dbReference>
<evidence type="ECO:0000259" key="4">
    <source>
        <dbReference type="PROSITE" id="PS50043"/>
    </source>
</evidence>
<dbReference type="InterPro" id="IPR001789">
    <property type="entry name" value="Sig_transdc_resp-reg_receiver"/>
</dbReference>
<keyword evidence="1 3" id="KW-0597">Phosphoprotein</keyword>
<dbReference type="PROSITE" id="PS50110">
    <property type="entry name" value="RESPONSE_REGULATORY"/>
    <property type="match status" value="1"/>
</dbReference>
<comment type="caution">
    <text evidence="6">The sequence shown here is derived from an EMBL/GenBank/DDBJ whole genome shotgun (WGS) entry which is preliminary data.</text>
</comment>
<feature type="domain" description="HTH luxR-type" evidence="4">
    <location>
        <begin position="146"/>
        <end position="211"/>
    </location>
</feature>
<dbReference type="SUPFAM" id="SSF46894">
    <property type="entry name" value="C-terminal effector domain of the bipartite response regulators"/>
    <property type="match status" value="1"/>
</dbReference>
<evidence type="ECO:0000313" key="7">
    <source>
        <dbReference type="Proteomes" id="UP000238362"/>
    </source>
</evidence>
<dbReference type="GO" id="GO:0003677">
    <property type="term" value="F:DNA binding"/>
    <property type="evidence" value="ECO:0007669"/>
    <property type="project" value="UniProtKB-KW"/>
</dbReference>
<dbReference type="PROSITE" id="PS50043">
    <property type="entry name" value="HTH_LUXR_2"/>
    <property type="match status" value="1"/>
</dbReference>
<reference evidence="6 7" key="1">
    <citation type="submission" date="2018-03" db="EMBL/GenBank/DDBJ databases">
        <title>Genomic Encyclopedia of Type Strains, Phase III (KMG-III): the genomes of soil and plant-associated and newly described type strains.</title>
        <authorList>
            <person name="Whitman W."/>
        </authorList>
    </citation>
    <scope>NUCLEOTIDE SEQUENCE [LARGE SCALE GENOMIC DNA]</scope>
    <source>
        <strain evidence="6 7">CGMCC 4.7125</strain>
    </source>
</reference>
<evidence type="ECO:0000256" key="2">
    <source>
        <dbReference type="ARBA" id="ARBA00023125"/>
    </source>
</evidence>
<dbReference type="SUPFAM" id="SSF52172">
    <property type="entry name" value="CheY-like"/>
    <property type="match status" value="1"/>
</dbReference>
<gene>
    <name evidence="6" type="ORF">B0I33_101578</name>
</gene>
<dbReference type="Pfam" id="PF00072">
    <property type="entry name" value="Response_reg"/>
    <property type="match status" value="1"/>
</dbReference>
<evidence type="ECO:0000259" key="5">
    <source>
        <dbReference type="PROSITE" id="PS50110"/>
    </source>
</evidence>
<feature type="domain" description="Response regulatory" evidence="5">
    <location>
        <begin position="9"/>
        <end position="125"/>
    </location>
</feature>
<proteinExistence type="predicted"/>
<dbReference type="CDD" id="cd17535">
    <property type="entry name" value="REC_NarL-like"/>
    <property type="match status" value="1"/>
</dbReference>
<keyword evidence="2" id="KW-0238">DNA-binding</keyword>
<organism evidence="6 7">
    <name type="scientific">Prauserella shujinwangii</name>
    <dbReference type="NCBI Taxonomy" id="1453103"/>
    <lineage>
        <taxon>Bacteria</taxon>
        <taxon>Bacillati</taxon>
        <taxon>Actinomycetota</taxon>
        <taxon>Actinomycetes</taxon>
        <taxon>Pseudonocardiales</taxon>
        <taxon>Pseudonocardiaceae</taxon>
        <taxon>Prauserella</taxon>
    </lineage>
</organism>
<evidence type="ECO:0000256" key="3">
    <source>
        <dbReference type="PROSITE-ProRule" id="PRU00169"/>
    </source>
</evidence>
<dbReference type="OrthoDB" id="9808843at2"/>
<dbReference type="AlphaFoldDB" id="A0A2T0M3U3"/>
<evidence type="ECO:0000256" key="1">
    <source>
        <dbReference type="ARBA" id="ARBA00022553"/>
    </source>
</evidence>
<keyword evidence="7" id="KW-1185">Reference proteome</keyword>
<dbReference type="CDD" id="cd06170">
    <property type="entry name" value="LuxR_C_like"/>
    <property type="match status" value="1"/>
</dbReference>
<dbReference type="Gene3D" id="3.40.50.2300">
    <property type="match status" value="1"/>
</dbReference>
<dbReference type="PRINTS" id="PR00038">
    <property type="entry name" value="HTHLUXR"/>
</dbReference>
<dbReference type="RefSeq" id="WP_106176883.1">
    <property type="nucleotide sequence ID" value="NZ_PVNH01000001.1"/>
</dbReference>
<dbReference type="SMART" id="SM00448">
    <property type="entry name" value="REC"/>
    <property type="match status" value="1"/>
</dbReference>
<dbReference type="GO" id="GO:0000160">
    <property type="term" value="P:phosphorelay signal transduction system"/>
    <property type="evidence" value="ECO:0007669"/>
    <property type="project" value="InterPro"/>
</dbReference>
<dbReference type="InterPro" id="IPR058245">
    <property type="entry name" value="NreC/VraR/RcsB-like_REC"/>
</dbReference>
<dbReference type="InterPro" id="IPR016032">
    <property type="entry name" value="Sig_transdc_resp-reg_C-effctor"/>
</dbReference>
<dbReference type="Pfam" id="PF00196">
    <property type="entry name" value="GerE"/>
    <property type="match status" value="1"/>
</dbReference>
<dbReference type="PANTHER" id="PTHR43214:SF37">
    <property type="entry name" value="TRANSCRIPTIONAL REGULATORY PROTEIN YDFI"/>
    <property type="match status" value="1"/>
</dbReference>
<dbReference type="PANTHER" id="PTHR43214">
    <property type="entry name" value="TWO-COMPONENT RESPONSE REGULATOR"/>
    <property type="match status" value="1"/>
</dbReference>
<evidence type="ECO:0000313" key="6">
    <source>
        <dbReference type="EMBL" id="PRX51424.1"/>
    </source>
</evidence>
<dbReference type="Proteomes" id="UP000238362">
    <property type="component" value="Unassembled WGS sequence"/>
</dbReference>
<feature type="modified residue" description="4-aspartylphosphate" evidence="3">
    <location>
        <position position="60"/>
    </location>
</feature>
<dbReference type="GO" id="GO:0006355">
    <property type="term" value="P:regulation of DNA-templated transcription"/>
    <property type="evidence" value="ECO:0007669"/>
    <property type="project" value="InterPro"/>
</dbReference>
<accession>A0A2T0M3U3</accession>
<dbReference type="EMBL" id="PVNH01000001">
    <property type="protein sequence ID" value="PRX51424.1"/>
    <property type="molecule type" value="Genomic_DNA"/>
</dbReference>
<dbReference type="InterPro" id="IPR011006">
    <property type="entry name" value="CheY-like_superfamily"/>
</dbReference>
<dbReference type="InterPro" id="IPR000792">
    <property type="entry name" value="Tscrpt_reg_LuxR_C"/>
</dbReference>
<sequence length="230" mass="24565">MTDSEGRTSILLVDPYVLFRDGLRGILCARDGLTVVGEASDSAQAVSLAAETRPHVVLLDHDTPGNDIAATVRLICRRSPTSAVIVLSTLTHPVRLPGLLAAGIRGYLPKDSTSEELLSTVQSVRANSERIVLSVPRHSLTFLTGSETTSTVLSGRQREILLLTAQALSNGQIATRLGLTEATVKRHLRNIFSKLGAVSRIDAVNKAVASSLIPAESIGIPLQEREADHH</sequence>
<name>A0A2T0M3U3_9PSEU</name>